<evidence type="ECO:0000313" key="5">
    <source>
        <dbReference type="Proteomes" id="UP000030063"/>
    </source>
</evidence>
<dbReference type="Proteomes" id="UP000030063">
    <property type="component" value="Unassembled WGS sequence"/>
</dbReference>
<dbReference type="STRING" id="1395571.TMS3_0123110"/>
<evidence type="ECO:0000256" key="2">
    <source>
        <dbReference type="ARBA" id="ARBA00023235"/>
    </source>
</evidence>
<dbReference type="PANTHER" id="PTHR13774">
    <property type="entry name" value="PHENAZINE BIOSYNTHESIS PROTEIN"/>
    <property type="match status" value="1"/>
</dbReference>
<dbReference type="PANTHER" id="PTHR13774:SF39">
    <property type="entry name" value="BIOSYNTHESIS PROTEIN, PUTATIVE-RELATED"/>
    <property type="match status" value="1"/>
</dbReference>
<dbReference type="PIRSF" id="PIRSF016184">
    <property type="entry name" value="PhzC_PhzF"/>
    <property type="match status" value="1"/>
</dbReference>
<dbReference type="eggNOG" id="COG0384">
    <property type="taxonomic scope" value="Bacteria"/>
</dbReference>
<sequence length="292" mass="31169">MQIEVQIVNAFVDGEAGGNPAGVVLDADNLEQSQKLAIAAAVGLSETAFVSGSEKAAFKLEFFTPSRQIAHCGHATIATFSLLRQLGRVGEGWTSKETIDGNRDILIAGEMAFMQQLAPRYQDIDADSALYQEILAALRIDAQQLMPAVLPSVVNTGNGFLVVPLRDEAAVAGLKPDQALIERLSEQLDLIGFYVFSSQVRAAGRDAGARMFAPRYGIEEEAATGMAAGPLACFLRDRLGLTASRLLIEQGWLMPAPSPSLITVDLQIGEAGIERLMAGGTAHVMRSTNVRL</sequence>
<dbReference type="EMBL" id="AWSQ01000009">
    <property type="protein sequence ID" value="KFX68085.1"/>
    <property type="molecule type" value="Genomic_DNA"/>
</dbReference>
<dbReference type="RefSeq" id="WP_025167554.1">
    <property type="nucleotide sequence ID" value="NZ_AWSQ01000009.1"/>
</dbReference>
<proteinExistence type="inferred from homology"/>
<dbReference type="Gene3D" id="3.10.310.10">
    <property type="entry name" value="Diaminopimelate Epimerase, Chain A, domain 1"/>
    <property type="match status" value="2"/>
</dbReference>
<dbReference type="InterPro" id="IPR003719">
    <property type="entry name" value="Phenazine_PhzF-like"/>
</dbReference>
<feature type="active site" evidence="3">
    <location>
        <position position="46"/>
    </location>
</feature>
<dbReference type="Pfam" id="PF02567">
    <property type="entry name" value="PhzC-PhzF"/>
    <property type="match status" value="1"/>
</dbReference>
<organism evidence="4 5">
    <name type="scientific">Pseudomonas taeanensis MS-3</name>
    <dbReference type="NCBI Taxonomy" id="1395571"/>
    <lineage>
        <taxon>Bacteria</taxon>
        <taxon>Pseudomonadati</taxon>
        <taxon>Pseudomonadota</taxon>
        <taxon>Gammaproteobacteria</taxon>
        <taxon>Pseudomonadales</taxon>
        <taxon>Pseudomonadaceae</taxon>
        <taxon>Pseudomonas</taxon>
    </lineage>
</organism>
<dbReference type="AlphaFoldDB" id="A0A0A1YE96"/>
<comment type="caution">
    <text evidence="4">The sequence shown here is derived from an EMBL/GenBank/DDBJ whole genome shotgun (WGS) entry which is preliminary data.</text>
</comment>
<dbReference type="GO" id="GO:0016853">
    <property type="term" value="F:isomerase activity"/>
    <property type="evidence" value="ECO:0007669"/>
    <property type="project" value="UniProtKB-KW"/>
</dbReference>
<dbReference type="NCBIfam" id="TIGR00654">
    <property type="entry name" value="PhzF_family"/>
    <property type="match status" value="1"/>
</dbReference>
<evidence type="ECO:0000256" key="3">
    <source>
        <dbReference type="PIRSR" id="PIRSR016184-1"/>
    </source>
</evidence>
<protein>
    <submittedName>
        <fullName evidence="4">Phenazine biosynthesis protein</fullName>
    </submittedName>
</protein>
<evidence type="ECO:0000256" key="1">
    <source>
        <dbReference type="ARBA" id="ARBA00008270"/>
    </source>
</evidence>
<comment type="similarity">
    <text evidence="1">Belongs to the PhzF family.</text>
</comment>
<keyword evidence="5" id="KW-1185">Reference proteome</keyword>
<dbReference type="OrthoDB" id="9788221at2"/>
<accession>A0A0A1YE96</accession>
<gene>
    <name evidence="4" type="ORF">TMS3_0123110</name>
</gene>
<reference evidence="4 5" key="1">
    <citation type="journal article" date="2014" name="Genome Announc.">
        <title>Draft Genome Sequence of Petroleum Oil-Degrading Marine Bacterium Pseudomonas taeanensis Strain MS-3, Isolated from a Crude Oil-Contaminated Seashore.</title>
        <authorList>
            <person name="Lee S.Y."/>
            <person name="Kim S.H."/>
            <person name="Lee D.G."/>
            <person name="Shin S."/>
            <person name="Yun S.H."/>
            <person name="Choi C.W."/>
            <person name="Chung Y.H."/>
            <person name="Choi J.S."/>
            <person name="Kahng H.Y."/>
            <person name="Kim S.I."/>
        </authorList>
    </citation>
    <scope>NUCLEOTIDE SEQUENCE [LARGE SCALE GENOMIC DNA]</scope>
    <source>
        <strain evidence="4 5">MS-3</strain>
    </source>
</reference>
<dbReference type="SUPFAM" id="SSF54506">
    <property type="entry name" value="Diaminopimelate epimerase-like"/>
    <property type="match status" value="1"/>
</dbReference>
<keyword evidence="2" id="KW-0413">Isomerase</keyword>
<dbReference type="GO" id="GO:0005737">
    <property type="term" value="C:cytoplasm"/>
    <property type="evidence" value="ECO:0007669"/>
    <property type="project" value="TreeGrafter"/>
</dbReference>
<evidence type="ECO:0000313" key="4">
    <source>
        <dbReference type="EMBL" id="KFX68085.1"/>
    </source>
</evidence>
<name>A0A0A1YE96_9PSED</name>